<dbReference type="Proteomes" id="UP000800200">
    <property type="component" value="Unassembled WGS sequence"/>
</dbReference>
<feature type="compositionally biased region" description="Low complexity" evidence="1">
    <location>
        <begin position="1"/>
        <end position="18"/>
    </location>
</feature>
<feature type="region of interest" description="Disordered" evidence="1">
    <location>
        <begin position="1"/>
        <end position="107"/>
    </location>
</feature>
<feature type="compositionally biased region" description="Polar residues" evidence="1">
    <location>
        <begin position="84"/>
        <end position="95"/>
    </location>
</feature>
<evidence type="ECO:0000256" key="1">
    <source>
        <dbReference type="SAM" id="MobiDB-lite"/>
    </source>
</evidence>
<organism evidence="2 3">
    <name type="scientific">Zopfia rhizophila CBS 207.26</name>
    <dbReference type="NCBI Taxonomy" id="1314779"/>
    <lineage>
        <taxon>Eukaryota</taxon>
        <taxon>Fungi</taxon>
        <taxon>Dikarya</taxon>
        <taxon>Ascomycota</taxon>
        <taxon>Pezizomycotina</taxon>
        <taxon>Dothideomycetes</taxon>
        <taxon>Dothideomycetes incertae sedis</taxon>
        <taxon>Zopfiaceae</taxon>
        <taxon>Zopfia</taxon>
    </lineage>
</organism>
<feature type="compositionally biased region" description="Polar residues" evidence="1">
    <location>
        <begin position="19"/>
        <end position="45"/>
    </location>
</feature>
<reference evidence="2" key="1">
    <citation type="journal article" date="2020" name="Stud. Mycol.">
        <title>101 Dothideomycetes genomes: a test case for predicting lifestyles and emergence of pathogens.</title>
        <authorList>
            <person name="Haridas S."/>
            <person name="Albert R."/>
            <person name="Binder M."/>
            <person name="Bloem J."/>
            <person name="Labutti K."/>
            <person name="Salamov A."/>
            <person name="Andreopoulos B."/>
            <person name="Baker S."/>
            <person name="Barry K."/>
            <person name="Bills G."/>
            <person name="Bluhm B."/>
            <person name="Cannon C."/>
            <person name="Castanera R."/>
            <person name="Culley D."/>
            <person name="Daum C."/>
            <person name="Ezra D."/>
            <person name="Gonzalez J."/>
            <person name="Henrissat B."/>
            <person name="Kuo A."/>
            <person name="Liang C."/>
            <person name="Lipzen A."/>
            <person name="Lutzoni F."/>
            <person name="Magnuson J."/>
            <person name="Mondo S."/>
            <person name="Nolan M."/>
            <person name="Ohm R."/>
            <person name="Pangilinan J."/>
            <person name="Park H.-J."/>
            <person name="Ramirez L."/>
            <person name="Alfaro M."/>
            <person name="Sun H."/>
            <person name="Tritt A."/>
            <person name="Yoshinaga Y."/>
            <person name="Zwiers L.-H."/>
            <person name="Turgeon B."/>
            <person name="Goodwin S."/>
            <person name="Spatafora J."/>
            <person name="Crous P."/>
            <person name="Grigoriev I."/>
        </authorList>
    </citation>
    <scope>NUCLEOTIDE SEQUENCE</scope>
    <source>
        <strain evidence="2">CBS 207.26</strain>
    </source>
</reference>
<keyword evidence="3" id="KW-1185">Reference proteome</keyword>
<protein>
    <submittedName>
        <fullName evidence="2">Uncharacterized protein</fullName>
    </submittedName>
</protein>
<proteinExistence type="predicted"/>
<feature type="compositionally biased region" description="Polar residues" evidence="1">
    <location>
        <begin position="63"/>
        <end position="76"/>
    </location>
</feature>
<dbReference type="EMBL" id="ML994613">
    <property type="protein sequence ID" value="KAF2193621.1"/>
    <property type="molecule type" value="Genomic_DNA"/>
</dbReference>
<gene>
    <name evidence="2" type="ORF">K469DRAFT_712410</name>
</gene>
<name>A0A6A6EQS0_9PEZI</name>
<accession>A0A6A6EQS0</accession>
<evidence type="ECO:0000313" key="2">
    <source>
        <dbReference type="EMBL" id="KAF2193621.1"/>
    </source>
</evidence>
<sequence>MSGDQSSSSTASSTSNATGQQGSASTTINGEIGNGQAQDRPNNTQEHPHEAAVAVSSLRLESPGQNVDLTPFSQYPGTDRNIDQRSATENNSPATASLHPQKAEWFI</sequence>
<evidence type="ECO:0000313" key="3">
    <source>
        <dbReference type="Proteomes" id="UP000800200"/>
    </source>
</evidence>
<dbReference type="AlphaFoldDB" id="A0A6A6EQS0"/>